<reference evidence="1 2" key="1">
    <citation type="submission" date="2014-06" db="EMBL/GenBank/DDBJ databases">
        <title>Evolutionary Origins and Diversification of the Mycorrhizal Mutualists.</title>
        <authorList>
            <consortium name="DOE Joint Genome Institute"/>
            <consortium name="Mycorrhizal Genomics Consortium"/>
            <person name="Kohler A."/>
            <person name="Kuo A."/>
            <person name="Nagy L.G."/>
            <person name="Floudas D."/>
            <person name="Copeland A."/>
            <person name="Barry K.W."/>
            <person name="Cichocki N."/>
            <person name="Veneault-Fourrey C."/>
            <person name="LaButti K."/>
            <person name="Lindquist E.A."/>
            <person name="Lipzen A."/>
            <person name="Lundell T."/>
            <person name="Morin E."/>
            <person name="Murat C."/>
            <person name="Riley R."/>
            <person name="Ohm R."/>
            <person name="Sun H."/>
            <person name="Tunlid A."/>
            <person name="Henrissat B."/>
            <person name="Grigoriev I.V."/>
            <person name="Hibbett D.S."/>
            <person name="Martin F."/>
        </authorList>
    </citation>
    <scope>NUCLEOTIDE SEQUENCE [LARGE SCALE GENOMIC DNA]</scope>
    <source>
        <strain evidence="1 2">SS14</strain>
    </source>
</reference>
<gene>
    <name evidence="1" type="ORF">M422DRAFT_181661</name>
</gene>
<organism evidence="1 2">
    <name type="scientific">Sphaerobolus stellatus (strain SS14)</name>
    <dbReference type="NCBI Taxonomy" id="990650"/>
    <lineage>
        <taxon>Eukaryota</taxon>
        <taxon>Fungi</taxon>
        <taxon>Dikarya</taxon>
        <taxon>Basidiomycota</taxon>
        <taxon>Agaricomycotina</taxon>
        <taxon>Agaricomycetes</taxon>
        <taxon>Phallomycetidae</taxon>
        <taxon>Geastrales</taxon>
        <taxon>Sphaerobolaceae</taxon>
        <taxon>Sphaerobolus</taxon>
    </lineage>
</organism>
<keyword evidence="2" id="KW-1185">Reference proteome</keyword>
<name>A0A0C9UIQ4_SPHS4</name>
<dbReference type="HOGENOM" id="CLU_1441892_0_0_1"/>
<proteinExistence type="predicted"/>
<evidence type="ECO:0000313" key="2">
    <source>
        <dbReference type="Proteomes" id="UP000054279"/>
    </source>
</evidence>
<protein>
    <submittedName>
        <fullName evidence="1">Uncharacterized protein</fullName>
    </submittedName>
</protein>
<dbReference type="Proteomes" id="UP000054279">
    <property type="component" value="Unassembled WGS sequence"/>
</dbReference>
<sequence length="188" mass="22199">MPSHLLPTPDAFPSSLASSTMKIETRRCAKCRSFHPITSFPFRQRGALKNIDRTMNCEKCVNNVKAHRERKRLKCDEDKENRPPLDSQTSQPERLPLCKLSDFLCILETRQNALNIEARYFQLWTECLALYPIPHFSRKSVHHMWSQINCQAWTRHEDQFESAKILLTLYSDFSSRQTYTRTTRFQYP</sequence>
<evidence type="ECO:0000313" key="1">
    <source>
        <dbReference type="EMBL" id="KIJ34749.1"/>
    </source>
</evidence>
<accession>A0A0C9UIQ4</accession>
<dbReference type="AlphaFoldDB" id="A0A0C9UIQ4"/>
<dbReference type="EMBL" id="KN837196">
    <property type="protein sequence ID" value="KIJ34749.1"/>
    <property type="molecule type" value="Genomic_DNA"/>
</dbReference>